<evidence type="ECO:0000313" key="11">
    <source>
        <dbReference type="EMBL" id="AXY26681.1"/>
    </source>
</evidence>
<evidence type="ECO:0000256" key="7">
    <source>
        <dbReference type="ARBA" id="ARBA00049922"/>
    </source>
</evidence>
<dbReference type="SMART" id="SM00900">
    <property type="entry name" value="FMN_bind"/>
    <property type="match status" value="1"/>
</dbReference>
<evidence type="ECO:0000256" key="2">
    <source>
        <dbReference type="ARBA" id="ARBA00013137"/>
    </source>
</evidence>
<proteinExistence type="inferred from homology"/>
<dbReference type="FunFam" id="3.90.700.10:FF:000007">
    <property type="entry name" value="NADH-dependent fumarate reductase"/>
    <property type="match status" value="1"/>
</dbReference>
<organism evidence="11 12">
    <name type="scientific">Suicoccus acidiformans</name>
    <dbReference type="NCBI Taxonomy" id="2036206"/>
    <lineage>
        <taxon>Bacteria</taxon>
        <taxon>Bacillati</taxon>
        <taxon>Bacillota</taxon>
        <taxon>Bacilli</taxon>
        <taxon>Lactobacillales</taxon>
        <taxon>Aerococcaceae</taxon>
        <taxon>Suicoccus</taxon>
    </lineage>
</organism>
<feature type="domain" description="FMN-binding" evidence="10">
    <location>
        <begin position="44"/>
        <end position="118"/>
    </location>
</feature>
<dbReference type="EC" id="1.3.99.33" evidence="2 8"/>
<dbReference type="GO" id="GO:0010181">
    <property type="term" value="F:FMN binding"/>
    <property type="evidence" value="ECO:0007669"/>
    <property type="project" value="InterPro"/>
</dbReference>
<feature type="chain" id="PRO_5022267296" description="Urocanate reductase" evidence="8">
    <location>
        <begin position="29"/>
        <end position="647"/>
    </location>
</feature>
<comment type="similarity">
    <text evidence="1 8">Belongs to the FAD-dependent oxidoreductase 2 family. FRD/SDH subfamily.</text>
</comment>
<dbReference type="GO" id="GO:0033765">
    <property type="term" value="F:steroid dehydrogenase activity, acting on the CH-CH group of donors"/>
    <property type="evidence" value="ECO:0007669"/>
    <property type="project" value="UniProtKB-ARBA"/>
</dbReference>
<dbReference type="GO" id="GO:0016020">
    <property type="term" value="C:membrane"/>
    <property type="evidence" value="ECO:0007669"/>
    <property type="project" value="InterPro"/>
</dbReference>
<dbReference type="NCBIfam" id="TIGR01813">
    <property type="entry name" value="flavo_cyto_c"/>
    <property type="match status" value="1"/>
</dbReference>
<dbReference type="SUPFAM" id="SSF56425">
    <property type="entry name" value="Succinate dehydrogenase/fumarate reductase flavoprotein, catalytic domain"/>
    <property type="match status" value="1"/>
</dbReference>
<dbReference type="AlphaFoldDB" id="A0A347WNM4"/>
<dbReference type="SUPFAM" id="SSF51905">
    <property type="entry name" value="FAD/NAD(P)-binding domain"/>
    <property type="match status" value="1"/>
</dbReference>
<keyword evidence="6 8" id="KW-0560">Oxidoreductase</keyword>
<keyword evidence="12" id="KW-1185">Reference proteome</keyword>
<protein>
    <recommendedName>
        <fullName evidence="3 8">Urocanate reductase</fullName>
        <ecNumber evidence="2 8">1.3.99.33</ecNumber>
    </recommendedName>
</protein>
<keyword evidence="4 8" id="KW-0285">Flavoprotein</keyword>
<sequence length="647" mass="66827">MKRILSVVAIGLLLLSSASSLVNVFAQAEGLAFTAGTYRGEAEGFGGTVEAEVTVSEGAIDDIVVMGDGETPDIGGAAMAQIAEAVVNSQSLAVDTVSGATVSSEAILSAIEQALVEAGGDVDYLKDPANASQVEVAEQADIDADVVIVGAGGAGLAAAVEAAEAGKHVIVLEQLTVVGGNTNRATGGMNASETSVQEELGIEDSNETFYNDTFEGGHELNDPELLTTMVEHSAEALEWINSLGANLNDVSFSGGATNARIHKPEDGSAVGPIIVNALSERLEELGVEVLLEAKVTAINQDDAGVITGVTAQKKDANEFVVNAPAVVLATGGFGANPEMIKEYDATKAQFETSNHPGADGSGIAMAQAVGADVYQMEYIQTHPTTQPGTGKLYTEGVRGDGAILVNKEGLRFIDELETRDVVSEAILEQTDSQAYLVVSQDIVDGNKSLQGYIDQGDATTGETVEALAEALEIDPQTLKETVENYTSYVQNEEDTEFGRENMSSDLATGPYYAIPVTPAIHHTMGGLKINPETEVLDTNGEVIPGLYAAGEVAGGIHGGNRIGGNAVLDIIVFGRIAGQNAAAFAGDDTSASAVDEASEVSEEAESTEAAEEAESNADSAEESAGVSRKVSEEISEETSEEVSEEAA</sequence>
<feature type="compositionally biased region" description="Acidic residues" evidence="9">
    <location>
        <begin position="633"/>
        <end position="647"/>
    </location>
</feature>
<accession>A0A347WNM4</accession>
<evidence type="ECO:0000256" key="3">
    <source>
        <dbReference type="ARBA" id="ARBA00015872"/>
    </source>
</evidence>
<evidence type="ECO:0000256" key="4">
    <source>
        <dbReference type="ARBA" id="ARBA00022630"/>
    </source>
</evidence>
<dbReference type="InterPro" id="IPR027477">
    <property type="entry name" value="Succ_DH/fumarate_Rdtase_cat_sf"/>
</dbReference>
<dbReference type="EMBL" id="CP023434">
    <property type="protein sequence ID" value="AXY26681.1"/>
    <property type="molecule type" value="Genomic_DNA"/>
</dbReference>
<name>A0A347WNM4_9LACT</name>
<dbReference type="Gene3D" id="3.90.1010.20">
    <property type="match status" value="1"/>
</dbReference>
<keyword evidence="5 8" id="KW-0274">FAD</keyword>
<evidence type="ECO:0000259" key="10">
    <source>
        <dbReference type="SMART" id="SM00900"/>
    </source>
</evidence>
<dbReference type="OrthoDB" id="9806724at2"/>
<dbReference type="Pfam" id="PF00890">
    <property type="entry name" value="FAD_binding_2"/>
    <property type="match status" value="1"/>
</dbReference>
<dbReference type="InterPro" id="IPR003953">
    <property type="entry name" value="FAD-dep_OxRdtase_2_FAD-bd"/>
</dbReference>
<keyword evidence="8" id="KW-0732">Signal</keyword>
<comment type="cofactor">
    <cofactor evidence="8">
        <name>FMN</name>
        <dbReference type="ChEBI" id="CHEBI:58210"/>
    </cofactor>
    <text evidence="8">Binds 1 or 2 FMN covalently per subunit.</text>
</comment>
<dbReference type="InterPro" id="IPR007329">
    <property type="entry name" value="FMN-bd"/>
</dbReference>
<evidence type="ECO:0000256" key="1">
    <source>
        <dbReference type="ARBA" id="ARBA00008040"/>
    </source>
</evidence>
<comment type="catalytic activity">
    <reaction evidence="7 8">
        <text>dihydrourocanate + A = urocanate + AH2</text>
        <dbReference type="Rhea" id="RHEA:36059"/>
        <dbReference type="ChEBI" id="CHEBI:13193"/>
        <dbReference type="ChEBI" id="CHEBI:17499"/>
        <dbReference type="ChEBI" id="CHEBI:27247"/>
        <dbReference type="ChEBI" id="CHEBI:72991"/>
        <dbReference type="EC" id="1.3.99.33"/>
    </reaction>
</comment>
<gene>
    <name evidence="11" type="ORF">CL176_00560</name>
</gene>
<dbReference type="PANTHER" id="PTHR43400">
    <property type="entry name" value="FUMARATE REDUCTASE"/>
    <property type="match status" value="1"/>
</dbReference>
<dbReference type="InterPro" id="IPR010960">
    <property type="entry name" value="Flavocytochrome_c"/>
</dbReference>
<feature type="region of interest" description="Disordered" evidence="9">
    <location>
        <begin position="586"/>
        <end position="647"/>
    </location>
</feature>
<dbReference type="InterPro" id="IPR036188">
    <property type="entry name" value="FAD/NAD-bd_sf"/>
</dbReference>
<evidence type="ECO:0000256" key="8">
    <source>
        <dbReference type="RuleBase" id="RU366062"/>
    </source>
</evidence>
<reference evidence="11 12" key="1">
    <citation type="submission" date="2017-09" db="EMBL/GenBank/DDBJ databases">
        <title>Complete genome sequence of Oxytococcus suis strain ZY16052.</title>
        <authorList>
            <person name="Li F."/>
        </authorList>
    </citation>
    <scope>NUCLEOTIDE SEQUENCE [LARGE SCALE GENOMIC DNA]</scope>
    <source>
        <strain evidence="11 12">ZY16052</strain>
    </source>
</reference>
<dbReference type="Gene3D" id="3.90.700.10">
    <property type="entry name" value="Succinate dehydrogenase/fumarate reductase flavoprotein, catalytic domain"/>
    <property type="match status" value="1"/>
</dbReference>
<dbReference type="Pfam" id="PF04205">
    <property type="entry name" value="FMN_bind"/>
    <property type="match status" value="1"/>
</dbReference>
<feature type="signal peptide" evidence="8">
    <location>
        <begin position="1"/>
        <end position="28"/>
    </location>
</feature>
<dbReference type="Proteomes" id="UP000263232">
    <property type="component" value="Chromosome"/>
</dbReference>
<dbReference type="Gene3D" id="3.50.50.60">
    <property type="entry name" value="FAD/NAD(P)-binding domain"/>
    <property type="match status" value="1"/>
</dbReference>
<dbReference type="KEGG" id="abae:CL176_00560"/>
<dbReference type="PANTHER" id="PTHR43400:SF7">
    <property type="entry name" value="FAD-DEPENDENT OXIDOREDUCTASE 2 FAD BINDING DOMAIN-CONTAINING PROTEIN"/>
    <property type="match status" value="1"/>
</dbReference>
<evidence type="ECO:0000256" key="6">
    <source>
        <dbReference type="ARBA" id="ARBA00023002"/>
    </source>
</evidence>
<dbReference type="PRINTS" id="PR00368">
    <property type="entry name" value="FADPNR"/>
</dbReference>
<comment type="cofactor">
    <cofactor evidence="8">
        <name>FAD</name>
        <dbReference type="ChEBI" id="CHEBI:57692"/>
    </cofactor>
    <text evidence="8">Binds 1 FAD per subunit.</text>
</comment>
<dbReference type="InterPro" id="IPR050315">
    <property type="entry name" value="FAD-oxidoreductase_2"/>
</dbReference>
<evidence type="ECO:0000313" key="12">
    <source>
        <dbReference type="Proteomes" id="UP000263232"/>
    </source>
</evidence>
<evidence type="ECO:0000256" key="9">
    <source>
        <dbReference type="SAM" id="MobiDB-lite"/>
    </source>
</evidence>
<evidence type="ECO:0000256" key="5">
    <source>
        <dbReference type="ARBA" id="ARBA00022827"/>
    </source>
</evidence>
<feature type="compositionally biased region" description="Acidic residues" evidence="9">
    <location>
        <begin position="596"/>
        <end position="621"/>
    </location>
</feature>